<organism evidence="1 2">
    <name type="scientific">Candidatus Uhrbacteria bacterium RIFCSPLOWO2_02_FULL_53_10</name>
    <dbReference type="NCBI Taxonomy" id="1802411"/>
    <lineage>
        <taxon>Bacteria</taxon>
        <taxon>Candidatus Uhriibacteriota</taxon>
    </lineage>
</organism>
<dbReference type="EMBL" id="MGET01000002">
    <property type="protein sequence ID" value="OGL90416.1"/>
    <property type="molecule type" value="Genomic_DNA"/>
</dbReference>
<dbReference type="AlphaFoldDB" id="A0A1F7VIW9"/>
<accession>A0A1F7VIW9</accession>
<evidence type="ECO:0000313" key="2">
    <source>
        <dbReference type="Proteomes" id="UP000177574"/>
    </source>
</evidence>
<gene>
    <name evidence="1" type="ORF">A3I45_00430</name>
</gene>
<evidence type="ECO:0000313" key="1">
    <source>
        <dbReference type="EMBL" id="OGL90416.1"/>
    </source>
</evidence>
<reference evidence="1 2" key="1">
    <citation type="journal article" date="2016" name="Nat. Commun.">
        <title>Thousands of microbial genomes shed light on interconnected biogeochemical processes in an aquifer system.</title>
        <authorList>
            <person name="Anantharaman K."/>
            <person name="Brown C.T."/>
            <person name="Hug L.A."/>
            <person name="Sharon I."/>
            <person name="Castelle C.J."/>
            <person name="Probst A.J."/>
            <person name="Thomas B.C."/>
            <person name="Singh A."/>
            <person name="Wilkins M.J."/>
            <person name="Karaoz U."/>
            <person name="Brodie E.L."/>
            <person name="Williams K.H."/>
            <person name="Hubbard S.S."/>
            <person name="Banfield J.F."/>
        </authorList>
    </citation>
    <scope>NUCLEOTIDE SEQUENCE [LARGE SCALE GENOMIC DNA]</scope>
</reference>
<name>A0A1F7VIW9_9BACT</name>
<dbReference type="Proteomes" id="UP000177574">
    <property type="component" value="Unassembled WGS sequence"/>
</dbReference>
<protein>
    <submittedName>
        <fullName evidence="1">Uncharacterized protein</fullName>
    </submittedName>
</protein>
<proteinExistence type="predicted"/>
<sequence length="181" mass="19957">MGQRLAIMAIPILIVLGLLCAPWPKLLHAERGRDFGMLFHILPDSEYEPHECTDRSPCYVLWQPQVFGGFVHVYHYPRGRSGDVVGLTYQIALNGAGGWLLGSDPENGIGARAHAGPFHPVDPVMAELRDTAQRNGCVLPSTFDLSTTPATNLTECELVVTDRERLQYSVSSVAPPNIHLW</sequence>
<comment type="caution">
    <text evidence="1">The sequence shown here is derived from an EMBL/GenBank/DDBJ whole genome shotgun (WGS) entry which is preliminary data.</text>
</comment>